<organism evidence="3 4">
    <name type="scientific">Sorghum bicolor</name>
    <name type="common">Sorghum</name>
    <name type="synonym">Sorghum vulgare</name>
    <dbReference type="NCBI Taxonomy" id="4558"/>
    <lineage>
        <taxon>Eukaryota</taxon>
        <taxon>Viridiplantae</taxon>
        <taxon>Streptophyta</taxon>
        <taxon>Embryophyta</taxon>
        <taxon>Tracheophyta</taxon>
        <taxon>Spermatophyta</taxon>
        <taxon>Magnoliopsida</taxon>
        <taxon>Liliopsida</taxon>
        <taxon>Poales</taxon>
        <taxon>Poaceae</taxon>
        <taxon>PACMAD clade</taxon>
        <taxon>Panicoideae</taxon>
        <taxon>Andropogonodae</taxon>
        <taxon>Andropogoneae</taxon>
        <taxon>Sorghinae</taxon>
        <taxon>Sorghum</taxon>
    </lineage>
</organism>
<evidence type="ECO:0000259" key="2">
    <source>
        <dbReference type="Pfam" id="PF03017"/>
    </source>
</evidence>
<feature type="region of interest" description="Disordered" evidence="1">
    <location>
        <begin position="62"/>
        <end position="88"/>
    </location>
</feature>
<dbReference type="InterPro" id="IPR004252">
    <property type="entry name" value="Probable_transposase_24"/>
</dbReference>
<dbReference type="InterPro" id="IPR004264">
    <property type="entry name" value="Transposase_23"/>
</dbReference>
<dbReference type="PANTHER" id="PTHR33144:SF53">
    <property type="entry name" value="TRANSPOSASE TNP1_EN_SPM-LIKE DOMAIN-CONTAINING PROTEIN"/>
    <property type="match status" value="1"/>
</dbReference>
<dbReference type="OMA" id="ERENCMT"/>
<dbReference type="AlphaFoldDB" id="A0A1W0VW91"/>
<evidence type="ECO:0000313" key="4">
    <source>
        <dbReference type="Proteomes" id="UP000000768"/>
    </source>
</evidence>
<evidence type="ECO:0000313" key="3">
    <source>
        <dbReference type="EMBL" id="OQU86409.1"/>
    </source>
</evidence>
<feature type="compositionally biased region" description="Low complexity" evidence="1">
    <location>
        <begin position="62"/>
        <end position="78"/>
    </location>
</feature>
<name>A0A1W0VW91_SORBI</name>
<dbReference type="Pfam" id="PF03017">
    <property type="entry name" value="Transposase_23"/>
    <property type="match status" value="1"/>
</dbReference>
<dbReference type="STRING" id="4558.A0A1W0VW91"/>
<dbReference type="Pfam" id="PF03004">
    <property type="entry name" value="Transposase_24"/>
    <property type="match status" value="1"/>
</dbReference>
<dbReference type="Proteomes" id="UP000000768">
    <property type="component" value="Chromosome 3"/>
</dbReference>
<evidence type="ECO:0000256" key="1">
    <source>
        <dbReference type="SAM" id="MobiDB-lite"/>
    </source>
</evidence>
<feature type="domain" description="Transposase Tnp1/En/Spm-like" evidence="2">
    <location>
        <begin position="437"/>
        <end position="501"/>
    </location>
</feature>
<sequence length="520" mass="58802">HNLIDLIEHHGYRAVDYLFYKKKDSLVLLEQDAEVMDMLNECESKKMVSLFVTKQRLATLVPTKSNKKPSISKPNKTKGSGGTKKKKGLKGLNVMHTEAIYANEVEQPNDENQNTLGDGDEVPNKRKGTVLPHVWDLPDGDRIVVRCNMLGQPIGKEGGLLGQFLGTIARNGGYCPVGAKDWRQVKKKNAKTIIQYIQTKFLYPRSCEKWIFKSIGRDWRKYKATLKKTLFNPKKKKSVLKKRCPSDIEEDEWEALVNYWKSREGKALSEKNKISREMKKTTHTAGTKSYARWSEEMVQLENLLDTQPELAQNSEGGVAWEADALHQVLGEEKAGQLHGMGLLPVPKQVYGRRTHHFKDINIVSLEGSSSDVDTHMLEEIRQLKEHSRMQDKVIEELKNNQRHHENQEATMGNCAMSDHNNSQNHAVNSNRKVGSTVLLMTSKYPNKAHVAYATLLSTDPEAMVDGVKIGSQFYRVRIDHPITKDEPLVRPMPGCKNIGDAHAKGVSIAWPSMFVQMING</sequence>
<feature type="non-terminal residue" evidence="3">
    <location>
        <position position="520"/>
    </location>
</feature>
<dbReference type="Gramene" id="OQU86409">
    <property type="protein sequence ID" value="OQU86409"/>
    <property type="gene ID" value="SORBI_3003G086000"/>
</dbReference>
<gene>
    <name evidence="3" type="ORF">SORBI_3003G086000</name>
</gene>
<accession>A0A1W0VW91</accession>
<keyword evidence="4" id="KW-1185">Reference proteome</keyword>
<dbReference type="EMBL" id="CM000762">
    <property type="protein sequence ID" value="OQU86409.1"/>
    <property type="molecule type" value="Genomic_DNA"/>
</dbReference>
<protein>
    <recommendedName>
        <fullName evidence="2">Transposase Tnp1/En/Spm-like domain-containing protein</fullName>
    </recommendedName>
</protein>
<dbReference type="eggNOG" id="ENOG502S1G5">
    <property type="taxonomic scope" value="Eukaryota"/>
</dbReference>
<reference evidence="4" key="2">
    <citation type="journal article" date="2018" name="Plant J.">
        <title>The Sorghum bicolor reference genome: improved assembly, gene annotations, a transcriptome atlas, and signatures of genome organization.</title>
        <authorList>
            <person name="McCormick R.F."/>
            <person name="Truong S.K."/>
            <person name="Sreedasyam A."/>
            <person name="Jenkins J."/>
            <person name="Shu S."/>
            <person name="Sims D."/>
            <person name="Kennedy M."/>
            <person name="Amirebrahimi M."/>
            <person name="Weers B.D."/>
            <person name="McKinley B."/>
            <person name="Mattison A."/>
            <person name="Morishige D.T."/>
            <person name="Grimwood J."/>
            <person name="Schmutz J."/>
            <person name="Mullet J.E."/>
        </authorList>
    </citation>
    <scope>NUCLEOTIDE SEQUENCE [LARGE SCALE GENOMIC DNA]</scope>
    <source>
        <strain evidence="4">cv. BTx623</strain>
    </source>
</reference>
<reference evidence="3 4" key="1">
    <citation type="journal article" date="2009" name="Nature">
        <title>The Sorghum bicolor genome and the diversification of grasses.</title>
        <authorList>
            <person name="Paterson A.H."/>
            <person name="Bowers J.E."/>
            <person name="Bruggmann R."/>
            <person name="Dubchak I."/>
            <person name="Grimwood J."/>
            <person name="Gundlach H."/>
            <person name="Haberer G."/>
            <person name="Hellsten U."/>
            <person name="Mitros T."/>
            <person name="Poliakov A."/>
            <person name="Schmutz J."/>
            <person name="Spannagl M."/>
            <person name="Tang H."/>
            <person name="Wang X."/>
            <person name="Wicker T."/>
            <person name="Bharti A.K."/>
            <person name="Chapman J."/>
            <person name="Feltus F.A."/>
            <person name="Gowik U."/>
            <person name="Grigoriev I.V."/>
            <person name="Lyons E."/>
            <person name="Maher C.A."/>
            <person name="Martis M."/>
            <person name="Narechania A."/>
            <person name="Otillar R.P."/>
            <person name="Penning B.W."/>
            <person name="Salamov A.A."/>
            <person name="Wang Y."/>
            <person name="Zhang L."/>
            <person name="Carpita N.C."/>
            <person name="Freeling M."/>
            <person name="Gingle A.R."/>
            <person name="Hash C.T."/>
            <person name="Keller B."/>
            <person name="Klein P."/>
            <person name="Kresovich S."/>
            <person name="McCann M.C."/>
            <person name="Ming R."/>
            <person name="Peterson D.G."/>
            <person name="Mehboob-ur-Rahman"/>
            <person name="Ware D."/>
            <person name="Westhoff P."/>
            <person name="Mayer K.F."/>
            <person name="Messing J."/>
            <person name="Rokhsar D.S."/>
        </authorList>
    </citation>
    <scope>NUCLEOTIDE SEQUENCE [LARGE SCALE GENOMIC DNA]</scope>
    <source>
        <strain evidence="4">cv. BTx623</strain>
    </source>
</reference>
<proteinExistence type="predicted"/>
<dbReference type="FunCoup" id="A0A1W0VW91">
    <property type="interactions" value="2"/>
</dbReference>
<dbReference type="InParanoid" id="A0A1W0VW91"/>
<dbReference type="PANTHER" id="PTHR33144">
    <property type="entry name" value="OS10G0409366 PROTEIN-RELATED"/>
    <property type="match status" value="1"/>
</dbReference>